<evidence type="ECO:0000256" key="1">
    <source>
        <dbReference type="SAM" id="MobiDB-lite"/>
    </source>
</evidence>
<dbReference type="Pfam" id="PF03564">
    <property type="entry name" value="DUF1759"/>
    <property type="match status" value="1"/>
</dbReference>
<feature type="compositionally biased region" description="Low complexity" evidence="1">
    <location>
        <begin position="1"/>
        <end position="10"/>
    </location>
</feature>
<protein>
    <submittedName>
        <fullName evidence="2">Uncharacterized protein</fullName>
    </submittedName>
</protein>
<dbReference type="EMBL" id="KZ150321">
    <property type="protein sequence ID" value="PZC71421.1"/>
    <property type="molecule type" value="Genomic_DNA"/>
</dbReference>
<feature type="region of interest" description="Disordered" evidence="1">
    <location>
        <begin position="1"/>
        <end position="39"/>
    </location>
</feature>
<proteinExistence type="predicted"/>
<dbReference type="OrthoDB" id="7491853at2759"/>
<evidence type="ECO:0000313" key="2">
    <source>
        <dbReference type="EMBL" id="PZC71421.1"/>
    </source>
</evidence>
<evidence type="ECO:0000313" key="3">
    <source>
        <dbReference type="Proteomes" id="UP000249218"/>
    </source>
</evidence>
<feature type="region of interest" description="Disordered" evidence="1">
    <location>
        <begin position="68"/>
        <end position="110"/>
    </location>
</feature>
<gene>
    <name evidence="2" type="primary">HaOG213484</name>
    <name evidence="2" type="ORF">B5X24_HaOG213484</name>
</gene>
<dbReference type="InterPro" id="IPR005312">
    <property type="entry name" value="DUF1759"/>
</dbReference>
<accession>A0A2W1B9H1</accession>
<dbReference type="AlphaFoldDB" id="A0A2W1B9H1"/>
<sequence length="219" mass="24115">MIQPVLLLPPQRRPKPRSDPTGAKRVRTSSFSARRRELEAKEELARRELQAAQTATKLARVRLELAHCETPTGGRPPSYKTAPCQRRSRRARSGQSSSSSKSQQEATSGSASIEVQALTAALRDAFGRSGAASAPKYLHELPTFDGCSSEWMAFRVVYEDTASLFSEAQNMARLRRALRGTAREAMKSLLYSEAAPADVMLALKRRFGRPEALVPAESK</sequence>
<reference evidence="2 3" key="1">
    <citation type="journal article" date="2017" name="BMC Biol.">
        <title>Genomic innovations, transcriptional plasticity and gene loss underlying the evolution and divergence of two highly polyphagous and invasive Helicoverpa pest species.</title>
        <authorList>
            <person name="Pearce S.L."/>
            <person name="Clarke D.F."/>
            <person name="East P.D."/>
            <person name="Elfekih S."/>
            <person name="Gordon K.H."/>
            <person name="Jermiin L.S."/>
            <person name="McGaughran A."/>
            <person name="Oakeshott J.G."/>
            <person name="Papanikolaou A."/>
            <person name="Perera O.P."/>
            <person name="Rane R.V."/>
            <person name="Richards S."/>
            <person name="Tay W.T."/>
            <person name="Walsh T.K."/>
            <person name="Anderson A."/>
            <person name="Anderson C.J."/>
            <person name="Asgari S."/>
            <person name="Board P.G."/>
            <person name="Bretschneider A."/>
            <person name="Campbell P.M."/>
            <person name="Chertemps T."/>
            <person name="Christeller J.T."/>
            <person name="Coppin C.W."/>
            <person name="Downes S.J."/>
            <person name="Duan G."/>
            <person name="Farnsworth C.A."/>
            <person name="Good R.T."/>
            <person name="Han L.B."/>
            <person name="Han Y.C."/>
            <person name="Hatje K."/>
            <person name="Horne I."/>
            <person name="Huang Y.P."/>
            <person name="Hughes D.S."/>
            <person name="Jacquin-Joly E."/>
            <person name="James W."/>
            <person name="Jhangiani S."/>
            <person name="Kollmar M."/>
            <person name="Kuwar S.S."/>
            <person name="Li S."/>
            <person name="Liu N.Y."/>
            <person name="Maibeche M.T."/>
            <person name="Miller J.R."/>
            <person name="Montagne N."/>
            <person name="Perry T."/>
            <person name="Qu J."/>
            <person name="Song S.V."/>
            <person name="Sutton G.G."/>
            <person name="Vogel H."/>
            <person name="Walenz B.P."/>
            <person name="Xu W."/>
            <person name="Zhang H.J."/>
            <person name="Zou Z."/>
            <person name="Batterham P."/>
            <person name="Edwards O.R."/>
            <person name="Feyereisen R."/>
            <person name="Gibbs R.A."/>
            <person name="Heckel D.G."/>
            <person name="McGrath A."/>
            <person name="Robin C."/>
            <person name="Scherer S.E."/>
            <person name="Worley K.C."/>
            <person name="Wu Y.D."/>
        </authorList>
    </citation>
    <scope>NUCLEOTIDE SEQUENCE [LARGE SCALE GENOMIC DNA]</scope>
    <source>
        <strain evidence="2">Harm_GR_Male_#8</strain>
        <tissue evidence="2">Whole organism</tissue>
    </source>
</reference>
<organism evidence="2 3">
    <name type="scientific">Helicoverpa armigera</name>
    <name type="common">Cotton bollworm</name>
    <name type="synonym">Heliothis armigera</name>
    <dbReference type="NCBI Taxonomy" id="29058"/>
    <lineage>
        <taxon>Eukaryota</taxon>
        <taxon>Metazoa</taxon>
        <taxon>Ecdysozoa</taxon>
        <taxon>Arthropoda</taxon>
        <taxon>Hexapoda</taxon>
        <taxon>Insecta</taxon>
        <taxon>Pterygota</taxon>
        <taxon>Neoptera</taxon>
        <taxon>Endopterygota</taxon>
        <taxon>Lepidoptera</taxon>
        <taxon>Glossata</taxon>
        <taxon>Ditrysia</taxon>
        <taxon>Noctuoidea</taxon>
        <taxon>Noctuidae</taxon>
        <taxon>Heliothinae</taxon>
        <taxon>Helicoverpa</taxon>
    </lineage>
</organism>
<dbReference type="Proteomes" id="UP000249218">
    <property type="component" value="Unassembled WGS sequence"/>
</dbReference>
<feature type="compositionally biased region" description="Low complexity" evidence="1">
    <location>
        <begin position="93"/>
        <end position="110"/>
    </location>
</feature>
<keyword evidence="3" id="KW-1185">Reference proteome</keyword>
<name>A0A2W1B9H1_HELAM</name>